<dbReference type="PANTHER" id="PTHR31297">
    <property type="entry name" value="GLUCAN ENDO-1,6-BETA-GLUCOSIDASE B"/>
    <property type="match status" value="1"/>
</dbReference>
<name>A0A364N0T6_STELY</name>
<dbReference type="Gene3D" id="3.20.20.80">
    <property type="entry name" value="Glycosidases"/>
    <property type="match status" value="1"/>
</dbReference>
<dbReference type="GO" id="GO:0005576">
    <property type="term" value="C:extracellular region"/>
    <property type="evidence" value="ECO:0007669"/>
    <property type="project" value="TreeGrafter"/>
</dbReference>
<proteinExistence type="inferred from homology"/>
<dbReference type="InterPro" id="IPR050386">
    <property type="entry name" value="Glycosyl_hydrolase_5"/>
</dbReference>
<dbReference type="AlphaFoldDB" id="A0A364N0T6"/>
<dbReference type="STRING" id="183478.A0A364N0T6"/>
<dbReference type="EC" id="3.2.1.21" evidence="8"/>
<protein>
    <submittedName>
        <fullName evidence="8">Glucan 1,3-beta-glucosidase</fullName>
        <ecNumber evidence="8">3.2.1.21</ecNumber>
        <ecNumber evidence="8">3.2.1.58</ecNumber>
    </submittedName>
</protein>
<dbReference type="GO" id="GO:0071555">
    <property type="term" value="P:cell wall organization"/>
    <property type="evidence" value="ECO:0007669"/>
    <property type="project" value="UniProtKB-KW"/>
</dbReference>
<evidence type="ECO:0000256" key="3">
    <source>
        <dbReference type="ARBA" id="ARBA00023295"/>
    </source>
</evidence>
<dbReference type="PANTHER" id="PTHR31297:SF8">
    <property type="entry name" value="GLYCOSIDE HYDROLASE FAMILY 5 DOMAIN-CONTAINING PROTEIN"/>
    <property type="match status" value="1"/>
</dbReference>
<comment type="caution">
    <text evidence="8">The sequence shown here is derived from an EMBL/GenBank/DDBJ whole genome shotgun (WGS) entry which is preliminary data.</text>
</comment>
<dbReference type="InterPro" id="IPR017853">
    <property type="entry name" value="GH"/>
</dbReference>
<keyword evidence="4" id="KW-0961">Cell wall biogenesis/degradation</keyword>
<dbReference type="GO" id="GO:0009986">
    <property type="term" value="C:cell surface"/>
    <property type="evidence" value="ECO:0007669"/>
    <property type="project" value="TreeGrafter"/>
</dbReference>
<keyword evidence="2 5" id="KW-0378">Hydrolase</keyword>
<evidence type="ECO:0000256" key="5">
    <source>
        <dbReference type="RuleBase" id="RU361153"/>
    </source>
</evidence>
<comment type="similarity">
    <text evidence="1 5">Belongs to the glycosyl hydrolase 5 (cellulase A) family.</text>
</comment>
<evidence type="ECO:0000256" key="4">
    <source>
        <dbReference type="ARBA" id="ARBA00023316"/>
    </source>
</evidence>
<dbReference type="Pfam" id="PF00150">
    <property type="entry name" value="Cellulase"/>
    <property type="match status" value="1"/>
</dbReference>
<feature type="signal peptide" evidence="6">
    <location>
        <begin position="1"/>
        <end position="20"/>
    </location>
</feature>
<accession>A0A364N0T6</accession>
<gene>
    <name evidence="8" type="ORF">DDE83_005718</name>
</gene>
<feature type="chain" id="PRO_5016975874" evidence="6">
    <location>
        <begin position="21"/>
        <end position="417"/>
    </location>
</feature>
<dbReference type="EMBL" id="QGDH01000080">
    <property type="protein sequence ID" value="RAR08960.1"/>
    <property type="molecule type" value="Genomic_DNA"/>
</dbReference>
<evidence type="ECO:0000313" key="8">
    <source>
        <dbReference type="EMBL" id="RAR08960.1"/>
    </source>
</evidence>
<keyword evidence="3 5" id="KW-0326">Glycosidase</keyword>
<evidence type="ECO:0000256" key="6">
    <source>
        <dbReference type="SAM" id="SignalP"/>
    </source>
</evidence>
<evidence type="ECO:0000313" key="9">
    <source>
        <dbReference type="Proteomes" id="UP000249619"/>
    </source>
</evidence>
<dbReference type="GO" id="GO:0004338">
    <property type="term" value="F:glucan exo-1,3-beta-glucosidase activity"/>
    <property type="evidence" value="ECO:0007669"/>
    <property type="project" value="UniProtKB-EC"/>
</dbReference>
<evidence type="ECO:0000259" key="7">
    <source>
        <dbReference type="Pfam" id="PF00150"/>
    </source>
</evidence>
<dbReference type="GO" id="GO:0009251">
    <property type="term" value="P:glucan catabolic process"/>
    <property type="evidence" value="ECO:0007669"/>
    <property type="project" value="TreeGrafter"/>
</dbReference>
<feature type="domain" description="Glycoside hydrolase family 5" evidence="7">
    <location>
        <begin position="98"/>
        <end position="309"/>
    </location>
</feature>
<evidence type="ECO:0000256" key="1">
    <source>
        <dbReference type="ARBA" id="ARBA00005641"/>
    </source>
</evidence>
<reference evidence="9" key="1">
    <citation type="submission" date="2018-05" db="EMBL/GenBank/DDBJ databases">
        <title>Draft genome sequence of Stemphylium lycopersici strain CIDEFI 213.</title>
        <authorList>
            <person name="Medina R."/>
            <person name="Franco M.E.E."/>
            <person name="Lucentini C.G."/>
            <person name="Saparrat M.C.N."/>
            <person name="Balatti P.A."/>
        </authorList>
    </citation>
    <scope>NUCLEOTIDE SEQUENCE [LARGE SCALE GENOMIC DNA]</scope>
    <source>
        <strain evidence="9">CIDEFI 213</strain>
    </source>
</reference>
<keyword evidence="9" id="KW-1185">Reference proteome</keyword>
<dbReference type="SUPFAM" id="SSF51445">
    <property type="entry name" value="(Trans)glycosidases"/>
    <property type="match status" value="1"/>
</dbReference>
<dbReference type="InterPro" id="IPR001547">
    <property type="entry name" value="Glyco_hydro_5"/>
</dbReference>
<keyword evidence="6" id="KW-0732">Signal</keyword>
<dbReference type="EC" id="3.2.1.58" evidence="8"/>
<evidence type="ECO:0000256" key="2">
    <source>
        <dbReference type="ARBA" id="ARBA00022801"/>
    </source>
</evidence>
<organism evidence="8 9">
    <name type="scientific">Stemphylium lycopersici</name>
    <name type="common">Tomato gray leaf spot disease fungus</name>
    <name type="synonym">Thyrospora lycopersici</name>
    <dbReference type="NCBI Taxonomy" id="183478"/>
    <lineage>
        <taxon>Eukaryota</taxon>
        <taxon>Fungi</taxon>
        <taxon>Dikarya</taxon>
        <taxon>Ascomycota</taxon>
        <taxon>Pezizomycotina</taxon>
        <taxon>Dothideomycetes</taxon>
        <taxon>Pleosporomycetidae</taxon>
        <taxon>Pleosporales</taxon>
        <taxon>Pleosporineae</taxon>
        <taxon>Pleosporaceae</taxon>
        <taxon>Stemphylium</taxon>
    </lineage>
</organism>
<sequence length="417" mass="47663">MRAPAFMIAALTAAFSFAEAAPSNLHDRTTAFDWGTDKVRGVNIGGWLVLEPFITPSIFQNYSSDDWPIYDEWSLCEKLGRNACTDVLKPHWETFVSLDDFWKIKAAGFNIVRIPVGYWSYVDPWGPYIQGAAPYLDAAVDWARETGLKIVIDLHGAPKSQNGFDHSGHRVPWPMWGDSDSLSCTHAALKQIEQKYATPDMQDVIVAIQFLNEPFLLKLDPEMVKQFYRDAFYNLREISDMPAMLHDGFENPWWLNNFLDARDNNARNVIVDHHEYQIFDSGTNAMSINQHVSNYDGSDKWTIVGEWSGAFTDCAPHLNGFNVGSRMEGSFPGSYWISSCAGKSGPVSSWSQEWKDSVRRYIEVQLEAYEARTRGWIFWNFKTEGGAGEWDLFQLLDYGVFPQPLDDRWFSKMCQNF</sequence>
<dbReference type="Proteomes" id="UP000249619">
    <property type="component" value="Unassembled WGS sequence"/>
</dbReference>